<feature type="transmembrane region" description="Helical" evidence="1">
    <location>
        <begin position="191"/>
        <end position="210"/>
    </location>
</feature>
<proteinExistence type="predicted"/>
<name>A0A367ZWP0_9BACT</name>
<evidence type="ECO:0000313" key="2">
    <source>
        <dbReference type="EMBL" id="RCK81741.1"/>
    </source>
</evidence>
<keyword evidence="1" id="KW-0472">Membrane</keyword>
<dbReference type="EMBL" id="QOQW01000001">
    <property type="protein sequence ID" value="RCK81741.1"/>
    <property type="molecule type" value="Genomic_DNA"/>
</dbReference>
<feature type="transmembrane region" description="Helical" evidence="1">
    <location>
        <begin position="153"/>
        <end position="179"/>
    </location>
</feature>
<organism evidence="2 3">
    <name type="scientific">Candidatus Ozemobacter sibiricus</name>
    <dbReference type="NCBI Taxonomy" id="2268124"/>
    <lineage>
        <taxon>Bacteria</taxon>
        <taxon>Candidatus Ozemobacteria</taxon>
        <taxon>Candidatus Ozemobacterales</taxon>
        <taxon>Candidatus Ozemobacteraceae</taxon>
        <taxon>Candidatus Ozemobacter</taxon>
    </lineage>
</organism>
<dbReference type="Proteomes" id="UP000252355">
    <property type="component" value="Unassembled WGS sequence"/>
</dbReference>
<keyword evidence="1" id="KW-0812">Transmembrane</keyword>
<keyword evidence="1" id="KW-1133">Transmembrane helix</keyword>
<feature type="transmembrane region" description="Helical" evidence="1">
    <location>
        <begin position="262"/>
        <end position="281"/>
    </location>
</feature>
<feature type="transmembrane region" description="Helical" evidence="1">
    <location>
        <begin position="425"/>
        <end position="447"/>
    </location>
</feature>
<gene>
    <name evidence="2" type="ORF">OZSIB_0875</name>
</gene>
<feature type="transmembrane region" description="Helical" evidence="1">
    <location>
        <begin position="377"/>
        <end position="397"/>
    </location>
</feature>
<feature type="transmembrane region" description="Helical" evidence="1">
    <location>
        <begin position="337"/>
        <end position="357"/>
    </location>
</feature>
<accession>A0A367ZWP0</accession>
<evidence type="ECO:0000256" key="1">
    <source>
        <dbReference type="SAM" id="Phobius"/>
    </source>
</evidence>
<reference evidence="2 3" key="1">
    <citation type="submission" date="2018-05" db="EMBL/GenBank/DDBJ databases">
        <title>A metagenomic window into the 2 km-deep terrestrial subsurface aquifer revealed taxonomically and functionally diverse microbial community comprising novel uncultured bacterial lineages.</title>
        <authorList>
            <person name="Kadnikov V.V."/>
            <person name="Mardanov A.V."/>
            <person name="Beletsky A.V."/>
            <person name="Banks D."/>
            <person name="Pimenov N.V."/>
            <person name="Frank Y.A."/>
            <person name="Karnachuk O.V."/>
            <person name="Ravin N.V."/>
        </authorList>
    </citation>
    <scope>NUCLEOTIDE SEQUENCE [LARGE SCALE GENOMIC DNA]</scope>
    <source>
        <strain evidence="2">BY5</strain>
    </source>
</reference>
<feature type="transmembrane region" description="Helical" evidence="1">
    <location>
        <begin position="491"/>
        <end position="517"/>
    </location>
</feature>
<feature type="transmembrane region" description="Helical" evidence="1">
    <location>
        <begin position="537"/>
        <end position="558"/>
    </location>
</feature>
<feature type="transmembrane region" description="Helical" evidence="1">
    <location>
        <begin position="25"/>
        <end position="45"/>
    </location>
</feature>
<evidence type="ECO:0000313" key="3">
    <source>
        <dbReference type="Proteomes" id="UP000252355"/>
    </source>
</evidence>
<feature type="transmembrane region" description="Helical" evidence="1">
    <location>
        <begin position="77"/>
        <end position="99"/>
    </location>
</feature>
<feature type="transmembrane region" description="Helical" evidence="1">
    <location>
        <begin position="130"/>
        <end position="147"/>
    </location>
</feature>
<comment type="caution">
    <text evidence="2">The sequence shown here is derived from an EMBL/GenBank/DDBJ whole genome shotgun (WGS) entry which is preliminary data.</text>
</comment>
<feature type="transmembrane region" description="Helical" evidence="1">
    <location>
        <begin position="453"/>
        <end position="479"/>
    </location>
</feature>
<dbReference type="InterPro" id="IPR031599">
    <property type="entry name" value="ABC_tran_2"/>
</dbReference>
<protein>
    <recommendedName>
        <fullName evidence="4">ABC-2 type transport system permease protein</fullName>
    </recommendedName>
</protein>
<dbReference type="Pfam" id="PF16949">
    <property type="entry name" value="ABC_tran_2"/>
    <property type="match status" value="1"/>
</dbReference>
<dbReference type="AlphaFoldDB" id="A0A367ZWP0"/>
<evidence type="ECO:0008006" key="4">
    <source>
        <dbReference type="Google" id="ProtNLM"/>
    </source>
</evidence>
<sequence length="571" mass="64967">MTASFLLIPAVQGLRRQLRKRHPKVLIALVVGGLLVALALYYGLYRFLAHVARAPMLGPIVGPMIGNLLVARFLEMIFLALFFMVVFSSIIAAFSAFYLDDEIRLLIASPIRITHIFWSRFILMLAESSWMVLAFFTPMFFAFASALKSPWWGYLVFLCYLGMYLLLPNILGALLALILSIFFPIRQMRKVFQFLSALVLAMMIIFFRFLEPEKLLNPRYFSSISSYILNLRAPTMEYFPSAWIQQASLTLFDGNLIGSLTTAWPLAATLLAGLVLLHVAAQRFYLTSWQASLEAVENQVLSLEWVRRALILPFRTLRPEHRVVVEKEITIFLRDPAIFSQIFMMAAIVFVYGYNLAILPLKDLPSLYSGEINDSMVYFNGPFIGFILAAISMRFVFPSISLEGRAFWAVKASPLQPSRLMWVKFFFYLGPILGLGLILCYISNMLFKVTHPLLFWLSYLNVSLMAIVITALAIGLGALYARFDSDNPLKIAGSFGGFVFMILSAVYVVNLLLLQAYPLFRLYFIRFYPLTQPAAKVFIGLSFFLLLICTIAWVYIPLRQGQEAIERYEPE</sequence>